<dbReference type="EMBL" id="GU725392">
    <property type="protein sequence ID" value="ADI47056.1"/>
    <property type="molecule type" value="Genomic_DNA"/>
</dbReference>
<evidence type="ECO:0000313" key="1">
    <source>
        <dbReference type="EMBL" id="ADI47056.1"/>
    </source>
</evidence>
<sequence>MFNRNVMAIVINNHLPEPVLKIWDERYPPVSNKNINNNDCIFSWLFIDDFRHRNITTHAKLQKNITAKSILSPFV</sequence>
<gene>
    <name evidence="1" type="ORF">ECAGIv1_0051</name>
</gene>
<protein>
    <submittedName>
        <fullName evidence="1">Uncharacterized protein</fullName>
    </submittedName>
</protein>
<proteinExistence type="predicted"/>
<reference evidence="1" key="1">
    <citation type="journal article" date="2010" name="J. Bacteriol.">
        <title>ICEEc2, a new integrative and conjugative element belonging to the pKLC102/PAGI-2 family, identified in Escherichia coli strain BEN374.</title>
        <authorList>
            <person name="Roche D."/>
            <person name="Flechard M."/>
            <person name="Lallier N."/>
            <person name="Reperant M."/>
            <person name="Bree A."/>
            <person name="Pascal G."/>
            <person name="Schouler C."/>
            <person name="Germon P."/>
        </authorList>
    </citation>
    <scope>NUCLEOTIDE SEQUENCE</scope>
    <source>
        <strain evidence="1">BEN374</strain>
    </source>
</reference>
<dbReference type="AlphaFoldDB" id="D9CGY5"/>
<organism evidence="1">
    <name type="scientific">Escherichia coli</name>
    <dbReference type="NCBI Taxonomy" id="562"/>
    <lineage>
        <taxon>Bacteria</taxon>
        <taxon>Pseudomonadati</taxon>
        <taxon>Pseudomonadota</taxon>
        <taxon>Gammaproteobacteria</taxon>
        <taxon>Enterobacterales</taxon>
        <taxon>Enterobacteriaceae</taxon>
        <taxon>Escherichia</taxon>
    </lineage>
</organism>
<name>D9CGY5_ECOLX</name>
<accession>D9CGY5</accession>